<evidence type="ECO:0000256" key="1">
    <source>
        <dbReference type="SAM" id="Phobius"/>
    </source>
</evidence>
<keyword evidence="1" id="KW-1133">Transmembrane helix</keyword>
<keyword evidence="1" id="KW-0812">Transmembrane</keyword>
<organism evidence="2 3">
    <name type="scientific">Parelaphostrongylus tenuis</name>
    <name type="common">Meningeal worm</name>
    <dbReference type="NCBI Taxonomy" id="148309"/>
    <lineage>
        <taxon>Eukaryota</taxon>
        <taxon>Metazoa</taxon>
        <taxon>Ecdysozoa</taxon>
        <taxon>Nematoda</taxon>
        <taxon>Chromadorea</taxon>
        <taxon>Rhabditida</taxon>
        <taxon>Rhabditina</taxon>
        <taxon>Rhabditomorpha</taxon>
        <taxon>Strongyloidea</taxon>
        <taxon>Metastrongylidae</taxon>
        <taxon>Parelaphostrongylus</taxon>
    </lineage>
</organism>
<sequence>MEKLSYIEQWRLQLFDCDDSQRFPFVFRHYTRLTATRCDNVQWICHLHIQQAMGIIVIVLTTLIFVKLRATQRKLQPIRVLIWREKKLEQVNCNLSSSCKRAQ</sequence>
<evidence type="ECO:0000313" key="3">
    <source>
        <dbReference type="Proteomes" id="UP001196413"/>
    </source>
</evidence>
<reference evidence="2" key="1">
    <citation type="submission" date="2021-06" db="EMBL/GenBank/DDBJ databases">
        <title>Parelaphostrongylus tenuis whole genome reference sequence.</title>
        <authorList>
            <person name="Garwood T.J."/>
            <person name="Larsen P.A."/>
            <person name="Fountain-Jones N.M."/>
            <person name="Garbe J.R."/>
            <person name="Macchietto M.G."/>
            <person name="Kania S.A."/>
            <person name="Gerhold R.W."/>
            <person name="Richards J.E."/>
            <person name="Wolf T.M."/>
        </authorList>
    </citation>
    <scope>NUCLEOTIDE SEQUENCE</scope>
    <source>
        <strain evidence="2">MNPRO001-30</strain>
        <tissue evidence="2">Meninges</tissue>
    </source>
</reference>
<evidence type="ECO:0000313" key="2">
    <source>
        <dbReference type="EMBL" id="KAJ1360562.1"/>
    </source>
</evidence>
<name>A0AAD5N395_PARTN</name>
<dbReference type="EMBL" id="JAHQIW010003910">
    <property type="protein sequence ID" value="KAJ1360562.1"/>
    <property type="molecule type" value="Genomic_DNA"/>
</dbReference>
<proteinExistence type="predicted"/>
<dbReference type="Proteomes" id="UP001196413">
    <property type="component" value="Unassembled WGS sequence"/>
</dbReference>
<dbReference type="AlphaFoldDB" id="A0AAD5N395"/>
<accession>A0AAD5N395</accession>
<keyword evidence="3" id="KW-1185">Reference proteome</keyword>
<comment type="caution">
    <text evidence="2">The sequence shown here is derived from an EMBL/GenBank/DDBJ whole genome shotgun (WGS) entry which is preliminary data.</text>
</comment>
<protein>
    <submittedName>
        <fullName evidence="2">Uncharacterized protein</fullName>
    </submittedName>
</protein>
<feature type="transmembrane region" description="Helical" evidence="1">
    <location>
        <begin position="49"/>
        <end position="66"/>
    </location>
</feature>
<gene>
    <name evidence="2" type="ORF">KIN20_019574</name>
</gene>
<keyword evidence="1" id="KW-0472">Membrane</keyword>